<dbReference type="NCBIfam" id="TIGR03444">
    <property type="entry name" value="EgtA_Cys_ligase"/>
    <property type="match status" value="1"/>
</dbReference>
<dbReference type="InterPro" id="IPR035434">
    <property type="entry name" value="GCL_bact_plant"/>
</dbReference>
<reference evidence="8 9" key="1">
    <citation type="submission" date="2016-10" db="EMBL/GenBank/DDBJ databases">
        <authorList>
            <person name="de Groot N.N."/>
        </authorList>
    </citation>
    <scope>NUCLEOTIDE SEQUENCE [LARGE SCALE GENOMIC DNA]</scope>
    <source>
        <strain evidence="8 9">CGMCC 4.1877</strain>
    </source>
</reference>
<evidence type="ECO:0000256" key="7">
    <source>
        <dbReference type="SAM" id="MobiDB-lite"/>
    </source>
</evidence>
<dbReference type="EC" id="6.3.2.2" evidence="5"/>
<name>A0A1I5AKS6_PSUAM</name>
<dbReference type="UniPathway" id="UPA01014"/>
<dbReference type="PANTHER" id="PTHR34378">
    <property type="entry name" value="GLUTAMATE--CYSTEINE LIGASE, CHLOROPLASTIC"/>
    <property type="match status" value="1"/>
</dbReference>
<dbReference type="STRING" id="260086.SAMN05216207_101832"/>
<protein>
    <recommendedName>
        <fullName evidence="5">Glutamate--cysteine ligase EgtA</fullName>
        <ecNumber evidence="5">6.3.2.2</ecNumber>
    </recommendedName>
    <alternativeName>
        <fullName evidence="5">Gamma-glutamylcysteine synthase</fullName>
        <shortName evidence="5">GCS</shortName>
        <shortName evidence="5">Gamma-ECS</shortName>
    </alternativeName>
</protein>
<dbReference type="Proteomes" id="UP000199614">
    <property type="component" value="Unassembled WGS sequence"/>
</dbReference>
<evidence type="ECO:0000256" key="1">
    <source>
        <dbReference type="ARBA" id="ARBA00022598"/>
    </source>
</evidence>
<sequence length="480" mass="50131">MVRADDPSTAQGDGVLRSRAAAEAYVASVCFKHGPPSLVGVELEWILHYPDRPGEAVAPDTLRAALGAHTPPALDPASHGRALPAGGAVTVEPGGQIEISSPPSPGLEPLVGDVTADTAHLHELLARYGLHPHARAADPVRPPRRVLDLPRYAAMECVFDRVGPHGRSGMCSTSAVQVCLDAGPPEAVAGRWAVLHELGPVLVAAFANSPVQHGRRTGWKSSRQACWLSLDPCRTAPPPGPDTDPAAAWAARVVDTPLLCVRGTGSWAVPAGVTFADWASGACRDGVLARPPTLADLDYHVSTLFPPVRPHGHLEVRYVDGQPGADWALPVAVLLALTSSPAVVDRVREICEPVRDAWVPAARDALADPDLAAAAAELFPLAHGLLDGAADPLLVAPAALRDRLREVTEHRVLRGRCPADEPVGLEDGARPTTVPFPPGLHLGSDTADSADTDPSDGPVPVPRPEPGSGAPVPCIEESVR</sequence>
<keyword evidence="1 5" id="KW-0436">Ligase</keyword>
<dbReference type="InterPro" id="IPR006336">
    <property type="entry name" value="GCS2"/>
</dbReference>
<dbReference type="HAMAP" id="MF_02034">
    <property type="entry name" value="EgtA"/>
    <property type="match status" value="1"/>
</dbReference>
<evidence type="ECO:0000313" key="8">
    <source>
        <dbReference type="EMBL" id="SFN63106.1"/>
    </source>
</evidence>
<proteinExistence type="inferred from homology"/>
<keyword evidence="3 5" id="KW-0067">ATP-binding</keyword>
<evidence type="ECO:0000256" key="5">
    <source>
        <dbReference type="HAMAP-Rule" id="MF_02034"/>
    </source>
</evidence>
<dbReference type="SUPFAM" id="SSF55931">
    <property type="entry name" value="Glutamine synthetase/guanido kinase"/>
    <property type="match status" value="1"/>
</dbReference>
<dbReference type="PANTHER" id="PTHR34378:SF1">
    <property type="entry name" value="GLUTAMATE--CYSTEINE LIGASE, CHLOROPLASTIC"/>
    <property type="match status" value="1"/>
</dbReference>
<dbReference type="InterPro" id="IPR017809">
    <property type="entry name" value="EgtA_Actinobacteria"/>
</dbReference>
<dbReference type="OrthoDB" id="9780152at2"/>
<comment type="pathway">
    <text evidence="5">Amino-acid biosynthesis; ergothioneine biosynthesis.</text>
</comment>
<gene>
    <name evidence="5" type="primary">egtA</name>
    <name evidence="8" type="ORF">SAMN05216207_101832</name>
</gene>
<evidence type="ECO:0000313" key="9">
    <source>
        <dbReference type="Proteomes" id="UP000199614"/>
    </source>
</evidence>
<evidence type="ECO:0000256" key="2">
    <source>
        <dbReference type="ARBA" id="ARBA00022741"/>
    </source>
</evidence>
<evidence type="ECO:0000256" key="3">
    <source>
        <dbReference type="ARBA" id="ARBA00022840"/>
    </source>
</evidence>
<dbReference type="PIRSF" id="PIRSF017901">
    <property type="entry name" value="GCL"/>
    <property type="match status" value="1"/>
</dbReference>
<dbReference type="GO" id="GO:0006750">
    <property type="term" value="P:glutathione biosynthetic process"/>
    <property type="evidence" value="ECO:0007669"/>
    <property type="project" value="UniProtKB-UniRule"/>
</dbReference>
<keyword evidence="2 5" id="KW-0547">Nucleotide-binding</keyword>
<comment type="similarity">
    <text evidence="5 6">Belongs to the glutamate--cysteine ligase type 2 family. EgtA subfamily.</text>
</comment>
<evidence type="ECO:0000256" key="6">
    <source>
        <dbReference type="PIRNR" id="PIRNR017901"/>
    </source>
</evidence>
<feature type="region of interest" description="Disordered" evidence="7">
    <location>
        <begin position="418"/>
        <end position="480"/>
    </location>
</feature>
<keyword evidence="9" id="KW-1185">Reference proteome</keyword>
<dbReference type="EMBL" id="FOUY01000018">
    <property type="protein sequence ID" value="SFN63106.1"/>
    <property type="molecule type" value="Genomic_DNA"/>
</dbReference>
<dbReference type="Gene3D" id="3.30.590.20">
    <property type="match status" value="1"/>
</dbReference>
<accession>A0A1I5AKS6</accession>
<dbReference type="InterPro" id="IPR014746">
    <property type="entry name" value="Gln_synth/guanido_kin_cat_dom"/>
</dbReference>
<dbReference type="GO" id="GO:0005524">
    <property type="term" value="F:ATP binding"/>
    <property type="evidence" value="ECO:0007669"/>
    <property type="project" value="UniProtKB-UniRule"/>
</dbReference>
<comment type="function">
    <text evidence="5">Catalyzes the synthesis of gamma-glutamylcysteine (gamma-GC). This compound is used as substrate for the biosynthesis of the low-molecular thiol compound ergothioneine.</text>
</comment>
<comment type="catalytic activity">
    <reaction evidence="4 5 6">
        <text>L-cysteine + L-glutamate + ATP = gamma-L-glutamyl-L-cysteine + ADP + phosphate + H(+)</text>
        <dbReference type="Rhea" id="RHEA:13285"/>
        <dbReference type="ChEBI" id="CHEBI:15378"/>
        <dbReference type="ChEBI" id="CHEBI:29985"/>
        <dbReference type="ChEBI" id="CHEBI:30616"/>
        <dbReference type="ChEBI" id="CHEBI:35235"/>
        <dbReference type="ChEBI" id="CHEBI:43474"/>
        <dbReference type="ChEBI" id="CHEBI:58173"/>
        <dbReference type="ChEBI" id="CHEBI:456216"/>
        <dbReference type="EC" id="6.3.2.2"/>
    </reaction>
</comment>
<dbReference type="Pfam" id="PF04107">
    <property type="entry name" value="GCS2"/>
    <property type="match status" value="1"/>
</dbReference>
<dbReference type="GO" id="GO:0004357">
    <property type="term" value="F:glutamate-cysteine ligase activity"/>
    <property type="evidence" value="ECO:0007669"/>
    <property type="project" value="UniProtKB-UniRule"/>
</dbReference>
<organism evidence="8 9">
    <name type="scientific">Pseudonocardia ammonioxydans</name>
    <dbReference type="NCBI Taxonomy" id="260086"/>
    <lineage>
        <taxon>Bacteria</taxon>
        <taxon>Bacillati</taxon>
        <taxon>Actinomycetota</taxon>
        <taxon>Actinomycetes</taxon>
        <taxon>Pseudonocardiales</taxon>
        <taxon>Pseudonocardiaceae</taxon>
        <taxon>Pseudonocardia</taxon>
    </lineage>
</organism>
<dbReference type="GO" id="GO:0052699">
    <property type="term" value="P:ergothioneine biosynthetic process"/>
    <property type="evidence" value="ECO:0007669"/>
    <property type="project" value="UniProtKB-UniRule"/>
</dbReference>
<dbReference type="AlphaFoldDB" id="A0A1I5AKS6"/>
<evidence type="ECO:0000256" key="4">
    <source>
        <dbReference type="ARBA" id="ARBA00048819"/>
    </source>
</evidence>